<feature type="domain" description="Rieske" evidence="18">
    <location>
        <begin position="210"/>
        <end position="301"/>
    </location>
</feature>
<dbReference type="GO" id="GO:0051537">
    <property type="term" value="F:2 iron, 2 sulfur cluster binding"/>
    <property type="evidence" value="ECO:0007669"/>
    <property type="project" value="UniProtKB-KW"/>
</dbReference>
<evidence type="ECO:0000259" key="18">
    <source>
        <dbReference type="PROSITE" id="PS51296"/>
    </source>
</evidence>
<evidence type="ECO:0000256" key="9">
    <source>
        <dbReference type="ARBA" id="ARBA00022946"/>
    </source>
</evidence>
<keyword evidence="14" id="KW-1015">Disulfide bond</keyword>
<dbReference type="Gene3D" id="2.102.10.10">
    <property type="entry name" value="Rieske [2Fe-2S] iron-sulphur domain"/>
    <property type="match status" value="1"/>
</dbReference>
<comment type="similarity">
    <text evidence="2">Belongs to the Rieske iron-sulfur protein family.</text>
</comment>
<dbReference type="FunFam" id="2.102.10.10:FF:000001">
    <property type="entry name" value="Cytochrome b-c1 complex subunit Rieske, mitochondrial"/>
    <property type="match status" value="1"/>
</dbReference>
<evidence type="ECO:0000256" key="4">
    <source>
        <dbReference type="ARBA" id="ARBA00022660"/>
    </source>
</evidence>
<dbReference type="Pfam" id="PF02921">
    <property type="entry name" value="UCR_TM"/>
    <property type="match status" value="1"/>
</dbReference>
<feature type="compositionally biased region" description="Basic and acidic residues" evidence="17">
    <location>
        <begin position="12"/>
        <end position="29"/>
    </location>
</feature>
<dbReference type="Gramene" id="AET6Gv20510200.1">
    <property type="protein sequence ID" value="AET6Gv20510200.1"/>
    <property type="gene ID" value="AET6Gv20510200"/>
</dbReference>
<sequence>SGRFGESISPTKPDHPIPRTAGERGEAARRTATMLRVAGRRISSHLAWRPAAAASAGSSPLAGGLPGDDFPRDQNPRFAIESPFYVAARGFSAESLVPRNQDVELAELTPTTAALKNPCAKIVYDEYNHERYPPGDPSKRAFAYFVLSGGRFVYASLLRLLVLKFVLSMSASKDVLALASLEVDLSSIEPGTTVTVKWRGKPVFIRRRTEDDVKLANSVDVTSLRDPQEDAVRVKNPEWLVVIGVCTHLGCIPLPNSGDFGGWFCPCHGSHYDISGRIRKGPAPYNLEVPTYSFLEDNKMLIG</sequence>
<keyword evidence="10" id="KW-1133">Transmembrane helix</keyword>
<proteinExistence type="inferred from homology"/>
<dbReference type="SUPFAM" id="SSF81502">
    <property type="entry name" value="ISP transmembrane anchor"/>
    <property type="match status" value="1"/>
</dbReference>
<evidence type="ECO:0000256" key="8">
    <source>
        <dbReference type="ARBA" id="ARBA00022792"/>
    </source>
</evidence>
<dbReference type="GO" id="GO:0005743">
    <property type="term" value="C:mitochondrial inner membrane"/>
    <property type="evidence" value="ECO:0007669"/>
    <property type="project" value="UniProtKB-SubCell"/>
</dbReference>
<dbReference type="STRING" id="200361.A0A453NWC2"/>
<dbReference type="Proteomes" id="UP000015105">
    <property type="component" value="Chromosome 6D"/>
</dbReference>
<evidence type="ECO:0000313" key="19">
    <source>
        <dbReference type="EnsemblPlants" id="AET6Gv20510200.1"/>
    </source>
</evidence>
<comment type="catalytic activity">
    <reaction evidence="15">
        <text>a quinol + 2 Fe(III)-[cytochrome c](out) = a quinone + 2 Fe(II)-[cytochrome c](out) + 2 H(+)(out)</text>
        <dbReference type="Rhea" id="RHEA:11484"/>
        <dbReference type="Rhea" id="RHEA-COMP:10350"/>
        <dbReference type="Rhea" id="RHEA-COMP:14399"/>
        <dbReference type="ChEBI" id="CHEBI:15378"/>
        <dbReference type="ChEBI" id="CHEBI:24646"/>
        <dbReference type="ChEBI" id="CHEBI:29033"/>
        <dbReference type="ChEBI" id="CHEBI:29034"/>
        <dbReference type="ChEBI" id="CHEBI:132124"/>
        <dbReference type="EC" id="7.1.1.8"/>
    </reaction>
</comment>
<reference evidence="19" key="5">
    <citation type="journal article" date="2021" name="G3 (Bethesda)">
        <title>Aegilops tauschii genome assembly Aet v5.0 features greater sequence contiguity and improved annotation.</title>
        <authorList>
            <person name="Wang L."/>
            <person name="Zhu T."/>
            <person name="Rodriguez J.C."/>
            <person name="Deal K.R."/>
            <person name="Dubcovsky J."/>
            <person name="McGuire P.E."/>
            <person name="Lux T."/>
            <person name="Spannagl M."/>
            <person name="Mayer K.F.X."/>
            <person name="Baldrich P."/>
            <person name="Meyers B.C."/>
            <person name="Huo N."/>
            <person name="Gu Y.Q."/>
            <person name="Zhou H."/>
            <person name="Devos K.M."/>
            <person name="Bennetzen J.L."/>
            <person name="Unver T."/>
            <person name="Budak H."/>
            <person name="Gulick P.J."/>
            <person name="Galiba G."/>
            <person name="Kalapos B."/>
            <person name="Nelson D.R."/>
            <person name="Li P."/>
            <person name="You F.M."/>
            <person name="Luo M.C."/>
            <person name="Dvorak J."/>
        </authorList>
    </citation>
    <scope>NUCLEOTIDE SEQUENCE [LARGE SCALE GENOMIC DNA]</scope>
    <source>
        <strain evidence="19">cv. AL8/78</strain>
    </source>
</reference>
<dbReference type="AlphaFoldDB" id="A0A453NWC2"/>
<name>A0A453NWC2_AEGTS</name>
<dbReference type="GO" id="GO:0008121">
    <property type="term" value="F:quinol-cytochrome-c reductase activity"/>
    <property type="evidence" value="ECO:0007669"/>
    <property type="project" value="UniProtKB-EC"/>
</dbReference>
<keyword evidence="8" id="KW-0999">Mitochondrion inner membrane</keyword>
<reference evidence="20" key="2">
    <citation type="journal article" date="2017" name="Nat. Plants">
        <title>The Aegilops tauschii genome reveals multiple impacts of transposons.</title>
        <authorList>
            <person name="Zhao G."/>
            <person name="Zou C."/>
            <person name="Li K."/>
            <person name="Wang K."/>
            <person name="Li T."/>
            <person name="Gao L."/>
            <person name="Zhang X."/>
            <person name="Wang H."/>
            <person name="Yang Z."/>
            <person name="Liu X."/>
            <person name="Jiang W."/>
            <person name="Mao L."/>
            <person name="Kong X."/>
            <person name="Jiao Y."/>
            <person name="Jia J."/>
        </authorList>
    </citation>
    <scope>NUCLEOTIDE SEQUENCE [LARGE SCALE GENOMIC DNA]</scope>
    <source>
        <strain evidence="20">cv. AL8/78</strain>
    </source>
</reference>
<dbReference type="EnsemblPlants" id="AET6Gv20510200.1">
    <property type="protein sequence ID" value="AET6Gv20510200.1"/>
    <property type="gene ID" value="AET6Gv20510200"/>
</dbReference>
<evidence type="ECO:0000256" key="12">
    <source>
        <dbReference type="ARBA" id="ARBA00023014"/>
    </source>
</evidence>
<accession>A0A453NWC2</accession>
<keyword evidence="8" id="KW-0496">Mitochondrion</keyword>
<keyword evidence="13" id="KW-0472">Membrane</keyword>
<feature type="region of interest" description="Disordered" evidence="17">
    <location>
        <begin position="1"/>
        <end position="29"/>
    </location>
</feature>
<evidence type="ECO:0000256" key="11">
    <source>
        <dbReference type="ARBA" id="ARBA00023004"/>
    </source>
</evidence>
<comment type="cofactor">
    <cofactor evidence="16">
        <name>[2Fe-2S] cluster</name>
        <dbReference type="ChEBI" id="CHEBI:190135"/>
    </cofactor>
</comment>
<keyword evidence="4" id="KW-0813">Transport</keyword>
<keyword evidence="5" id="KW-0812">Transmembrane</keyword>
<evidence type="ECO:0000256" key="7">
    <source>
        <dbReference type="ARBA" id="ARBA00022723"/>
    </source>
</evidence>
<organism evidence="19 20">
    <name type="scientific">Aegilops tauschii subsp. strangulata</name>
    <name type="common">Goatgrass</name>
    <dbReference type="NCBI Taxonomy" id="200361"/>
    <lineage>
        <taxon>Eukaryota</taxon>
        <taxon>Viridiplantae</taxon>
        <taxon>Streptophyta</taxon>
        <taxon>Embryophyta</taxon>
        <taxon>Tracheophyta</taxon>
        <taxon>Spermatophyta</taxon>
        <taxon>Magnoliopsida</taxon>
        <taxon>Liliopsida</taxon>
        <taxon>Poales</taxon>
        <taxon>Poaceae</taxon>
        <taxon>BOP clade</taxon>
        <taxon>Pooideae</taxon>
        <taxon>Triticodae</taxon>
        <taxon>Triticeae</taxon>
        <taxon>Triticinae</taxon>
        <taxon>Aegilops</taxon>
    </lineage>
</organism>
<keyword evidence="4" id="KW-0679">Respiratory chain</keyword>
<reference evidence="19" key="3">
    <citation type="journal article" date="2017" name="Nature">
        <title>Genome sequence of the progenitor of the wheat D genome Aegilops tauschii.</title>
        <authorList>
            <person name="Luo M.C."/>
            <person name="Gu Y.Q."/>
            <person name="Puiu D."/>
            <person name="Wang H."/>
            <person name="Twardziok S.O."/>
            <person name="Deal K.R."/>
            <person name="Huo N."/>
            <person name="Zhu T."/>
            <person name="Wang L."/>
            <person name="Wang Y."/>
            <person name="McGuire P.E."/>
            <person name="Liu S."/>
            <person name="Long H."/>
            <person name="Ramasamy R.K."/>
            <person name="Rodriguez J.C."/>
            <person name="Van S.L."/>
            <person name="Yuan L."/>
            <person name="Wang Z."/>
            <person name="Xia Z."/>
            <person name="Xiao L."/>
            <person name="Anderson O.D."/>
            <person name="Ouyang S."/>
            <person name="Liang Y."/>
            <person name="Zimin A.V."/>
            <person name="Pertea G."/>
            <person name="Qi P."/>
            <person name="Bennetzen J.L."/>
            <person name="Dai X."/>
            <person name="Dawson M.W."/>
            <person name="Muller H.G."/>
            <person name="Kugler K."/>
            <person name="Rivarola-Duarte L."/>
            <person name="Spannagl M."/>
            <person name="Mayer K.F.X."/>
            <person name="Lu F.H."/>
            <person name="Bevan M.W."/>
            <person name="Leroy P."/>
            <person name="Li P."/>
            <person name="You F.M."/>
            <person name="Sun Q."/>
            <person name="Liu Z."/>
            <person name="Lyons E."/>
            <person name="Wicker T."/>
            <person name="Salzberg S.L."/>
            <person name="Devos K.M."/>
            <person name="Dvorak J."/>
        </authorList>
    </citation>
    <scope>NUCLEOTIDE SEQUENCE [LARGE SCALE GENOMIC DNA]</scope>
    <source>
        <strain evidence="19">cv. AL8/78</strain>
    </source>
</reference>
<evidence type="ECO:0000256" key="2">
    <source>
        <dbReference type="ARBA" id="ARBA00010651"/>
    </source>
</evidence>
<reference evidence="19" key="4">
    <citation type="submission" date="2019-03" db="UniProtKB">
        <authorList>
            <consortium name="EnsemblPlants"/>
        </authorList>
    </citation>
    <scope>IDENTIFICATION</scope>
</reference>
<evidence type="ECO:0000256" key="16">
    <source>
        <dbReference type="ARBA" id="ARBA00034078"/>
    </source>
</evidence>
<evidence type="ECO:0000256" key="5">
    <source>
        <dbReference type="ARBA" id="ARBA00022692"/>
    </source>
</evidence>
<dbReference type="PRINTS" id="PR00162">
    <property type="entry name" value="RIESKE"/>
</dbReference>
<keyword evidence="20" id="KW-1185">Reference proteome</keyword>
<dbReference type="InterPro" id="IPR005805">
    <property type="entry name" value="Rieske_Fe-S_prot_C"/>
</dbReference>
<dbReference type="CDD" id="cd03470">
    <property type="entry name" value="Rieske_cytochrome_bc1"/>
    <property type="match status" value="1"/>
</dbReference>
<evidence type="ECO:0000256" key="14">
    <source>
        <dbReference type="ARBA" id="ARBA00023157"/>
    </source>
</evidence>
<keyword evidence="12" id="KW-0411">Iron-sulfur</keyword>
<dbReference type="InterPro" id="IPR036922">
    <property type="entry name" value="Rieske_2Fe-2S_sf"/>
</dbReference>
<keyword evidence="7" id="KW-0479">Metal-binding</keyword>
<keyword evidence="11" id="KW-0408">Iron</keyword>
<evidence type="ECO:0000313" key="20">
    <source>
        <dbReference type="Proteomes" id="UP000015105"/>
    </source>
</evidence>
<evidence type="ECO:0000256" key="1">
    <source>
        <dbReference type="ARBA" id="ARBA00004434"/>
    </source>
</evidence>
<keyword evidence="6" id="KW-0001">2Fe-2S</keyword>
<evidence type="ECO:0000256" key="6">
    <source>
        <dbReference type="ARBA" id="ARBA00022714"/>
    </source>
</evidence>
<evidence type="ECO:0000256" key="13">
    <source>
        <dbReference type="ARBA" id="ARBA00023136"/>
    </source>
</evidence>
<comment type="subcellular location">
    <subcellularLocation>
        <location evidence="1">Mitochondrion inner membrane</location>
        <topology evidence="1">Single-pass membrane protein</topology>
    </subcellularLocation>
</comment>
<dbReference type="PANTHER" id="PTHR10134">
    <property type="entry name" value="CYTOCHROME B-C1 COMPLEX SUBUNIT RIESKE, MITOCHONDRIAL"/>
    <property type="match status" value="1"/>
</dbReference>
<dbReference type="InterPro" id="IPR014349">
    <property type="entry name" value="Rieske_Fe-S_prot"/>
</dbReference>
<dbReference type="SUPFAM" id="SSF50022">
    <property type="entry name" value="ISP domain"/>
    <property type="match status" value="1"/>
</dbReference>
<dbReference type="PROSITE" id="PS51296">
    <property type="entry name" value="RIESKE"/>
    <property type="match status" value="1"/>
</dbReference>
<dbReference type="EC" id="7.1.1.8" evidence="3"/>
<protein>
    <recommendedName>
        <fullName evidence="3">quinol--cytochrome-c reductase</fullName>
        <ecNumber evidence="3">7.1.1.8</ecNumber>
    </recommendedName>
</protein>
<dbReference type="InterPro" id="IPR017941">
    <property type="entry name" value="Rieske_2Fe-2S"/>
</dbReference>
<evidence type="ECO:0000256" key="15">
    <source>
        <dbReference type="ARBA" id="ARBA00029351"/>
    </source>
</evidence>
<dbReference type="InterPro" id="IPR004192">
    <property type="entry name" value="Rieske_TM"/>
</dbReference>
<dbReference type="NCBIfam" id="TIGR01416">
    <property type="entry name" value="Rieske_proteo"/>
    <property type="match status" value="1"/>
</dbReference>
<dbReference type="GO" id="GO:0046872">
    <property type="term" value="F:metal ion binding"/>
    <property type="evidence" value="ECO:0007669"/>
    <property type="project" value="UniProtKB-KW"/>
</dbReference>
<dbReference type="Pfam" id="PF00355">
    <property type="entry name" value="Rieske"/>
    <property type="match status" value="1"/>
</dbReference>
<keyword evidence="4" id="KW-0249">Electron transport</keyword>
<evidence type="ECO:0000256" key="3">
    <source>
        <dbReference type="ARBA" id="ARBA00012951"/>
    </source>
</evidence>
<evidence type="ECO:0000256" key="17">
    <source>
        <dbReference type="SAM" id="MobiDB-lite"/>
    </source>
</evidence>
<evidence type="ECO:0000256" key="10">
    <source>
        <dbReference type="ARBA" id="ARBA00022989"/>
    </source>
</evidence>
<keyword evidence="9" id="KW-0809">Transit peptide</keyword>
<dbReference type="InterPro" id="IPR006317">
    <property type="entry name" value="Ubiquinol_cyt_c_Rdtase_Fe-S-su"/>
</dbReference>
<reference evidence="20" key="1">
    <citation type="journal article" date="2014" name="Science">
        <title>Ancient hybridizations among the ancestral genomes of bread wheat.</title>
        <authorList>
            <consortium name="International Wheat Genome Sequencing Consortium,"/>
            <person name="Marcussen T."/>
            <person name="Sandve S.R."/>
            <person name="Heier L."/>
            <person name="Spannagl M."/>
            <person name="Pfeifer M."/>
            <person name="Jakobsen K.S."/>
            <person name="Wulff B.B."/>
            <person name="Steuernagel B."/>
            <person name="Mayer K.F."/>
            <person name="Olsen O.A."/>
        </authorList>
    </citation>
    <scope>NUCLEOTIDE SEQUENCE [LARGE SCALE GENOMIC DNA]</scope>
    <source>
        <strain evidence="20">cv. AL8/78</strain>
    </source>
</reference>